<dbReference type="EMBL" id="GBRH01191613">
    <property type="protein sequence ID" value="JAE06283.1"/>
    <property type="molecule type" value="Transcribed_RNA"/>
</dbReference>
<accession>A0A0A9FDD9</accession>
<feature type="region of interest" description="Disordered" evidence="1">
    <location>
        <begin position="29"/>
        <end position="55"/>
    </location>
</feature>
<name>A0A0A9FDD9_ARUDO</name>
<protein>
    <submittedName>
        <fullName evidence="2">Uncharacterized protein</fullName>
    </submittedName>
</protein>
<organism evidence="2">
    <name type="scientific">Arundo donax</name>
    <name type="common">Giant reed</name>
    <name type="synonym">Donax arundinaceus</name>
    <dbReference type="NCBI Taxonomy" id="35708"/>
    <lineage>
        <taxon>Eukaryota</taxon>
        <taxon>Viridiplantae</taxon>
        <taxon>Streptophyta</taxon>
        <taxon>Embryophyta</taxon>
        <taxon>Tracheophyta</taxon>
        <taxon>Spermatophyta</taxon>
        <taxon>Magnoliopsida</taxon>
        <taxon>Liliopsida</taxon>
        <taxon>Poales</taxon>
        <taxon>Poaceae</taxon>
        <taxon>PACMAD clade</taxon>
        <taxon>Arundinoideae</taxon>
        <taxon>Arundineae</taxon>
        <taxon>Arundo</taxon>
    </lineage>
</organism>
<reference evidence="2" key="1">
    <citation type="submission" date="2014-09" db="EMBL/GenBank/DDBJ databases">
        <authorList>
            <person name="Magalhaes I.L.F."/>
            <person name="Oliveira U."/>
            <person name="Santos F.R."/>
            <person name="Vidigal T.H.D.A."/>
            <person name="Brescovit A.D."/>
            <person name="Santos A.J."/>
        </authorList>
    </citation>
    <scope>NUCLEOTIDE SEQUENCE</scope>
    <source>
        <tissue evidence="2">Shoot tissue taken approximately 20 cm above the soil surface</tissue>
    </source>
</reference>
<feature type="compositionally biased region" description="Low complexity" evidence="1">
    <location>
        <begin position="29"/>
        <end position="47"/>
    </location>
</feature>
<evidence type="ECO:0000313" key="2">
    <source>
        <dbReference type="EMBL" id="JAE06283.1"/>
    </source>
</evidence>
<evidence type="ECO:0000256" key="1">
    <source>
        <dbReference type="SAM" id="MobiDB-lite"/>
    </source>
</evidence>
<reference evidence="2" key="2">
    <citation type="journal article" date="2015" name="Data Brief">
        <title>Shoot transcriptome of the giant reed, Arundo donax.</title>
        <authorList>
            <person name="Barrero R.A."/>
            <person name="Guerrero F.D."/>
            <person name="Moolhuijzen P."/>
            <person name="Goolsby J.A."/>
            <person name="Tidwell J."/>
            <person name="Bellgard S.E."/>
            <person name="Bellgard M.I."/>
        </authorList>
    </citation>
    <scope>NUCLEOTIDE SEQUENCE</scope>
    <source>
        <tissue evidence="2">Shoot tissue taken approximately 20 cm above the soil surface</tissue>
    </source>
</reference>
<proteinExistence type="predicted"/>
<dbReference type="AlphaFoldDB" id="A0A0A9FDD9"/>
<sequence length="99" mass="10211">MRARSSLRCLHTTPRSRLAFSAARSRSLASTSLAASSPAPAAAGPPSCTALPRRRGQGCSCVRECARSGRGRGGRTSVDHVAPAGLAKLLRRASRPAAT</sequence>